<dbReference type="RefSeq" id="WP_179728692.1">
    <property type="nucleotide sequence ID" value="NZ_BAABEF010000001.1"/>
</dbReference>
<dbReference type="GO" id="GO:0005737">
    <property type="term" value="C:cytoplasm"/>
    <property type="evidence" value="ECO:0007669"/>
    <property type="project" value="TreeGrafter"/>
</dbReference>
<dbReference type="InterPro" id="IPR036291">
    <property type="entry name" value="NAD(P)-bd_dom_sf"/>
</dbReference>
<evidence type="ECO:0000313" key="3">
    <source>
        <dbReference type="Proteomes" id="UP000582231"/>
    </source>
</evidence>
<dbReference type="Gene3D" id="3.40.50.720">
    <property type="entry name" value="NAD(P)-binding Rossmann-like Domain"/>
    <property type="match status" value="1"/>
</dbReference>
<dbReference type="PANTHER" id="PTHR48079">
    <property type="entry name" value="PROTEIN YEEZ"/>
    <property type="match status" value="1"/>
</dbReference>
<sequence length="335" mass="35513">MKVVVTGASGNIGSATLRELTAGGRHEVVGVARRRPELTDRAVAEGSVTWRSADVGTDDLDAVLEGADAVVHLAWKFQPTHRPDETWRTNAVGTRRLLAAVRRQRVPALVCASSVAAYSPAHHDDLVDEGWETDGSSPAAYCREKAYNERVLDAFEASGGGRTRVVRIRPAFVFQRSAASEQRRIFGGPLLRPRMLDTRLIPALPVPRGLRLQAVHAEDVARAVVAAVERPVTGAFNLAGAGVLRREELGDLVGAPTVEVPPRIVSGALDLGWLAHLVGVPGSLADALLAVPLLATDRARAELDWAPRHTAAEAIEAFLSGAAASAGSGMPPLHP</sequence>
<dbReference type="InterPro" id="IPR001509">
    <property type="entry name" value="Epimerase_deHydtase"/>
</dbReference>
<gene>
    <name evidence="2" type="ORF">BJ958_004077</name>
</gene>
<name>A0A852RG33_9ACTN</name>
<protein>
    <submittedName>
        <fullName evidence="2">Nucleoside-diphosphate-sugar epimerase</fullName>
    </submittedName>
</protein>
<dbReference type="AlphaFoldDB" id="A0A852RG33"/>
<accession>A0A852RG33</accession>
<dbReference type="InterPro" id="IPR051783">
    <property type="entry name" value="NAD(P)-dependent_oxidoreduct"/>
</dbReference>
<dbReference type="EMBL" id="JACCBF010000001">
    <property type="protein sequence ID" value="NYD32531.1"/>
    <property type="molecule type" value="Genomic_DNA"/>
</dbReference>
<dbReference type="PANTHER" id="PTHR48079:SF6">
    <property type="entry name" value="NAD(P)-BINDING DOMAIN-CONTAINING PROTEIN-RELATED"/>
    <property type="match status" value="1"/>
</dbReference>
<evidence type="ECO:0000313" key="2">
    <source>
        <dbReference type="EMBL" id="NYD32531.1"/>
    </source>
</evidence>
<reference evidence="2 3" key="1">
    <citation type="submission" date="2020-07" db="EMBL/GenBank/DDBJ databases">
        <title>Sequencing the genomes of 1000 actinobacteria strains.</title>
        <authorList>
            <person name="Klenk H.-P."/>
        </authorList>
    </citation>
    <scope>NUCLEOTIDE SEQUENCE [LARGE SCALE GENOMIC DNA]</scope>
    <source>
        <strain evidence="2 3">DSM 19082</strain>
    </source>
</reference>
<organism evidence="2 3">
    <name type="scientific">Nocardioides kongjuensis</name>
    <dbReference type="NCBI Taxonomy" id="349522"/>
    <lineage>
        <taxon>Bacteria</taxon>
        <taxon>Bacillati</taxon>
        <taxon>Actinomycetota</taxon>
        <taxon>Actinomycetes</taxon>
        <taxon>Propionibacteriales</taxon>
        <taxon>Nocardioidaceae</taxon>
        <taxon>Nocardioides</taxon>
    </lineage>
</organism>
<keyword evidence="3" id="KW-1185">Reference proteome</keyword>
<dbReference type="Pfam" id="PF01370">
    <property type="entry name" value="Epimerase"/>
    <property type="match status" value="1"/>
</dbReference>
<dbReference type="SUPFAM" id="SSF51735">
    <property type="entry name" value="NAD(P)-binding Rossmann-fold domains"/>
    <property type="match status" value="1"/>
</dbReference>
<comment type="caution">
    <text evidence="2">The sequence shown here is derived from an EMBL/GenBank/DDBJ whole genome shotgun (WGS) entry which is preliminary data.</text>
</comment>
<dbReference type="GO" id="GO:0004029">
    <property type="term" value="F:aldehyde dehydrogenase (NAD+) activity"/>
    <property type="evidence" value="ECO:0007669"/>
    <property type="project" value="TreeGrafter"/>
</dbReference>
<dbReference type="Proteomes" id="UP000582231">
    <property type="component" value="Unassembled WGS sequence"/>
</dbReference>
<evidence type="ECO:0000259" key="1">
    <source>
        <dbReference type="Pfam" id="PF01370"/>
    </source>
</evidence>
<proteinExistence type="predicted"/>
<feature type="domain" description="NAD-dependent epimerase/dehydratase" evidence="1">
    <location>
        <begin position="3"/>
        <end position="237"/>
    </location>
</feature>